<evidence type="ECO:0000313" key="2">
    <source>
        <dbReference type="Proteomes" id="UP000009168"/>
    </source>
</evidence>
<dbReference type="Proteomes" id="UP000009168">
    <property type="component" value="Unassembled WGS sequence"/>
</dbReference>
<accession>W7XLH7</accession>
<dbReference type="EMBL" id="GG662845">
    <property type="protein sequence ID" value="EWS76309.1"/>
    <property type="molecule type" value="Genomic_DNA"/>
</dbReference>
<keyword evidence="2" id="KW-1185">Reference proteome</keyword>
<dbReference type="AlphaFoldDB" id="W7XLH7"/>
<protein>
    <submittedName>
        <fullName evidence="1">Uncharacterized protein</fullName>
    </submittedName>
</protein>
<sequence length="201" mass="24475">MLTINQQYLQKQNCYRIRSIYLEDYFKILKLNNTLKNKILLFYYNSFLFKYRKQQIFIILFFVFLRKRQIKIPLQKSNLELITQNGRQYFSNKLKRKLQKYQNPFIQQMIEDDTNNEEDKNNCFPTLMDAFNQQTAIDSQVKNQDNNNLLSNNILQRNDRTQVQQFQDKKPYSQPNPKLEKFSFLFGEYEKSIKKTNNTIN</sequence>
<gene>
    <name evidence="1" type="ORF">TTHERM_000006469</name>
</gene>
<dbReference type="KEGG" id="tet:TTHERM_000006469"/>
<dbReference type="RefSeq" id="XP_012651093.1">
    <property type="nucleotide sequence ID" value="XM_012795639.1"/>
</dbReference>
<organism evidence="1 2">
    <name type="scientific">Tetrahymena thermophila (strain SB210)</name>
    <dbReference type="NCBI Taxonomy" id="312017"/>
    <lineage>
        <taxon>Eukaryota</taxon>
        <taxon>Sar</taxon>
        <taxon>Alveolata</taxon>
        <taxon>Ciliophora</taxon>
        <taxon>Intramacronucleata</taxon>
        <taxon>Oligohymenophorea</taxon>
        <taxon>Hymenostomatida</taxon>
        <taxon>Tetrahymenina</taxon>
        <taxon>Tetrahymenidae</taxon>
        <taxon>Tetrahymena</taxon>
    </lineage>
</organism>
<name>W7XLH7_TETTS</name>
<proteinExistence type="predicted"/>
<dbReference type="InParanoid" id="W7XLH7"/>
<reference evidence="2" key="1">
    <citation type="journal article" date="2006" name="PLoS Biol.">
        <title>Macronuclear genome sequence of the ciliate Tetrahymena thermophila, a model eukaryote.</title>
        <authorList>
            <person name="Eisen J.A."/>
            <person name="Coyne R.S."/>
            <person name="Wu M."/>
            <person name="Wu D."/>
            <person name="Thiagarajan M."/>
            <person name="Wortman J.R."/>
            <person name="Badger J.H."/>
            <person name="Ren Q."/>
            <person name="Amedeo P."/>
            <person name="Jones K.M."/>
            <person name="Tallon L.J."/>
            <person name="Delcher A.L."/>
            <person name="Salzberg S.L."/>
            <person name="Silva J.C."/>
            <person name="Haas B.J."/>
            <person name="Majoros W.H."/>
            <person name="Farzad M."/>
            <person name="Carlton J.M."/>
            <person name="Smith R.K. Jr."/>
            <person name="Garg J."/>
            <person name="Pearlman R.E."/>
            <person name="Karrer K.M."/>
            <person name="Sun L."/>
            <person name="Manning G."/>
            <person name="Elde N.C."/>
            <person name="Turkewitz A.P."/>
            <person name="Asai D.J."/>
            <person name="Wilkes D.E."/>
            <person name="Wang Y."/>
            <person name="Cai H."/>
            <person name="Collins K."/>
            <person name="Stewart B.A."/>
            <person name="Lee S.R."/>
            <person name="Wilamowska K."/>
            <person name="Weinberg Z."/>
            <person name="Ruzzo W.L."/>
            <person name="Wloga D."/>
            <person name="Gaertig J."/>
            <person name="Frankel J."/>
            <person name="Tsao C.-C."/>
            <person name="Gorovsky M.A."/>
            <person name="Keeling P.J."/>
            <person name="Waller R.F."/>
            <person name="Patron N.J."/>
            <person name="Cherry J.M."/>
            <person name="Stover N.A."/>
            <person name="Krieger C.J."/>
            <person name="del Toro C."/>
            <person name="Ryder H.F."/>
            <person name="Williamson S.C."/>
            <person name="Barbeau R.A."/>
            <person name="Hamilton E.P."/>
            <person name="Orias E."/>
        </authorList>
    </citation>
    <scope>NUCLEOTIDE SEQUENCE [LARGE SCALE GENOMIC DNA]</scope>
    <source>
        <strain evidence="2">SB210</strain>
    </source>
</reference>
<dbReference type="GeneID" id="24436774"/>
<evidence type="ECO:0000313" key="1">
    <source>
        <dbReference type="EMBL" id="EWS76309.1"/>
    </source>
</evidence>